<proteinExistence type="predicted"/>
<evidence type="ECO:0000313" key="2">
    <source>
        <dbReference type="EMBL" id="NBG87813.1"/>
    </source>
</evidence>
<gene>
    <name evidence="2" type="ORF">ISALK_04800</name>
</gene>
<feature type="compositionally biased region" description="Acidic residues" evidence="1">
    <location>
        <begin position="29"/>
        <end position="75"/>
    </location>
</feature>
<keyword evidence="3" id="KW-1185">Reference proteome</keyword>
<sequence>MKPTKRKTLLILMIIIMIPLLAFYGCGGEDNDEEMTEETTGEEEELDETETPGEEEPDDEGENGEEDPGDEDQESGEDRDLESIFGSMDYPVNFSYEMTMESEAMDSFTTRLWIMDDMFRSEGEWEGQTFISIQDDEYYYMLDPDTMTAMRFPSDQEPPMEEDAEDEPRADEFMIEEDWDRLTYHEDEEINGVATYVVSDSYDEVELRMWIHQEYGIPMRIESTGPDPDDNYVMEVSNLKVGEVTEEDFEIPDDYEIVDFGN</sequence>
<accession>A0AA43XJ80</accession>
<comment type="caution">
    <text evidence="2">The sequence shown here is derived from an EMBL/GenBank/DDBJ whole genome shotgun (WGS) entry which is preliminary data.</text>
</comment>
<dbReference type="RefSeq" id="WP_160719661.1">
    <property type="nucleotide sequence ID" value="NZ_SUMG01000004.1"/>
</dbReference>
<evidence type="ECO:0000256" key="1">
    <source>
        <dbReference type="SAM" id="MobiDB-lite"/>
    </source>
</evidence>
<evidence type="ECO:0000313" key="3">
    <source>
        <dbReference type="Proteomes" id="UP000449710"/>
    </source>
</evidence>
<dbReference type="Proteomes" id="UP000449710">
    <property type="component" value="Unassembled WGS sequence"/>
</dbReference>
<dbReference type="EMBL" id="SUMG01000004">
    <property type="protein sequence ID" value="NBG87813.1"/>
    <property type="molecule type" value="Genomic_DNA"/>
</dbReference>
<organism evidence="2 3">
    <name type="scientific">Isachenkonia alkalipeptolytica</name>
    <dbReference type="NCBI Taxonomy" id="2565777"/>
    <lineage>
        <taxon>Bacteria</taxon>
        <taxon>Bacillati</taxon>
        <taxon>Bacillota</taxon>
        <taxon>Clostridia</taxon>
        <taxon>Eubacteriales</taxon>
        <taxon>Clostridiaceae</taxon>
        <taxon>Isachenkonia</taxon>
    </lineage>
</organism>
<protein>
    <recommendedName>
        <fullName evidence="4">DUF4412 domain-containing protein</fullName>
    </recommendedName>
</protein>
<name>A0AA43XJ80_9CLOT</name>
<evidence type="ECO:0008006" key="4">
    <source>
        <dbReference type="Google" id="ProtNLM"/>
    </source>
</evidence>
<dbReference type="PROSITE" id="PS51257">
    <property type="entry name" value="PROKAR_LIPOPROTEIN"/>
    <property type="match status" value="1"/>
</dbReference>
<dbReference type="Gene3D" id="2.50.20.10">
    <property type="entry name" value="Lipoprotein localisation LolA/LolB/LppX"/>
    <property type="match status" value="1"/>
</dbReference>
<dbReference type="AlphaFoldDB" id="A0AA43XJ80"/>
<reference evidence="2 3" key="1">
    <citation type="submission" date="2019-04" db="EMBL/GenBank/DDBJ databases">
        <title>Isachenkonia alkalipeptolytica gen. nov. sp. nov. a new anaerobic, alkiliphilic organothrophic bacterium capable to reduce synthesized ferrihydrite isolated from a soda lake.</title>
        <authorList>
            <person name="Toshchakov S.V."/>
            <person name="Zavarzina D.G."/>
            <person name="Zhilina T.N."/>
            <person name="Kostrikina N.A."/>
            <person name="Kublanov I.V."/>
        </authorList>
    </citation>
    <scope>NUCLEOTIDE SEQUENCE [LARGE SCALE GENOMIC DNA]</scope>
    <source>
        <strain evidence="2 3">Z-1701</strain>
    </source>
</reference>
<feature type="region of interest" description="Disordered" evidence="1">
    <location>
        <begin position="29"/>
        <end position="86"/>
    </location>
</feature>